<dbReference type="Pfam" id="PF10041">
    <property type="entry name" value="DUF2277"/>
    <property type="match status" value="1"/>
</dbReference>
<protein>
    <submittedName>
        <fullName evidence="2">DUF2277 domain-containing protein</fullName>
    </submittedName>
</protein>
<dbReference type="OrthoDB" id="2720376at2"/>
<dbReference type="AlphaFoldDB" id="A0A2T4UGF5"/>
<sequence>MCRNIRTLHNFEPPATADEVHAAALQYVRKISGSTKPSQANQEAFDAAVAAVTAASHELLERLVTSAPPKDREVERQKAVERNRKRFGDASAA</sequence>
<comment type="caution">
    <text evidence="2">The sequence shown here is derived from an EMBL/GenBank/DDBJ whole genome shotgun (WGS) entry which is preliminary data.</text>
</comment>
<dbReference type="Proteomes" id="UP000240739">
    <property type="component" value="Unassembled WGS sequence"/>
</dbReference>
<gene>
    <name evidence="2" type="ORF">C7Y72_01110</name>
</gene>
<evidence type="ECO:0000313" key="3">
    <source>
        <dbReference type="Proteomes" id="UP000240739"/>
    </source>
</evidence>
<keyword evidence="3" id="KW-1185">Reference proteome</keyword>
<dbReference type="InterPro" id="IPR018735">
    <property type="entry name" value="DUF2277"/>
</dbReference>
<accession>A0A2T4UGF5</accession>
<feature type="region of interest" description="Disordered" evidence="1">
    <location>
        <begin position="65"/>
        <end position="93"/>
    </location>
</feature>
<evidence type="ECO:0000256" key="1">
    <source>
        <dbReference type="SAM" id="MobiDB-lite"/>
    </source>
</evidence>
<reference evidence="2 3" key="1">
    <citation type="submission" date="2018-03" db="EMBL/GenBank/DDBJ databases">
        <title>Aquarubrobacter algicola gen. nov., sp. nov., a novel actinobacterium isolated from shallow eutrophic lake during the end of cyanobacterial harmful algal blooms.</title>
        <authorList>
            <person name="Chun S.J."/>
        </authorList>
    </citation>
    <scope>NUCLEOTIDE SEQUENCE [LARGE SCALE GENOMIC DNA]</scope>
    <source>
        <strain evidence="2 3">Seoho-28</strain>
    </source>
</reference>
<dbReference type="EMBL" id="PYYB01000001">
    <property type="protein sequence ID" value="PTL58344.1"/>
    <property type="molecule type" value="Genomic_DNA"/>
</dbReference>
<feature type="compositionally biased region" description="Basic and acidic residues" evidence="1">
    <location>
        <begin position="69"/>
        <end position="93"/>
    </location>
</feature>
<evidence type="ECO:0000313" key="2">
    <source>
        <dbReference type="EMBL" id="PTL58344.1"/>
    </source>
</evidence>
<name>A0A2T4UGF5_9ACTN</name>
<organism evidence="2 3">
    <name type="scientific">Paraconexibacter algicola</name>
    <dbReference type="NCBI Taxonomy" id="2133960"/>
    <lineage>
        <taxon>Bacteria</taxon>
        <taxon>Bacillati</taxon>
        <taxon>Actinomycetota</taxon>
        <taxon>Thermoleophilia</taxon>
        <taxon>Solirubrobacterales</taxon>
        <taxon>Paraconexibacteraceae</taxon>
        <taxon>Paraconexibacter</taxon>
    </lineage>
</organism>
<dbReference type="RefSeq" id="WP_107566782.1">
    <property type="nucleotide sequence ID" value="NZ_PYYB01000001.1"/>
</dbReference>
<proteinExistence type="predicted"/>